<proteinExistence type="predicted"/>
<sequence length="1552" mass="169661">MNKYYPLSLLLMLLWCSTKAWAGDPDSSRLHGPGKEFPVNNIMMTEQRSFPQMDQLLAGSALPAATESLFTTAYLSSLFPADSSVNAYQLKAQEEFEKLDKSNHYTSELGPDDLNELPIGLQQQVGNTNVKIAVSSVIFHPGYAELTVYAKLEIPQNPKKIFFGIKGLKLSYTGGIIGDSKLVLLGNIPININGGSAAIILKGGMNMQTGEGLDQTYVTMDCSGFKELSISADIMFPRSLLTPLDAKDEREKDTAKVVKAAFQTTVRDWNDILVSVSLPAFEITSLKDFGFHVGKAVYDGSDIRNSTDIVYPKGYAERYMPAGTPELWRGVYIQDLEVILPRQFSKGKNIKERVSFGAKNLVIDNNGISGTIFGQNILPAGSASGWKFSVDKFNLDLEANHLTGAGFDGTIQLPVSSTPFFYSAVITADNEYLLKMGTLKKLSFDVWGAKADLDSNSWVQLKLADGQFEPEANLNGKIGITTSGTAGDADDTKKKIVSFQGIKFTNLHLQTKAPYLTATYFGYNDEAKFSNFPVTITEIGLSANEKNASLFFGVKVNLMSGKFGGETRVSVVGAFEEKGDYQSWKFQKLQLDLISIHAELGSAMTIDGTLQIMRDDPVYGDAIGGSIKMKVLNGKVKVDARALFGSKDFRYWYVEAKADLGLGIMVIPPIAINGFGGGAYYHMKKDGVNMQASLTGVNYVPDENTGLGLKATVLFTVGAKVANGEVTFEVAFNNSGGINFMGFYGYATILKIIPGVGNITERLGKKFQQLADAEAKAIKDLGGVGDKLAALKVSNPSAAGQALAKDDYRVGETGLSAYVGIQYDFTSSTFHANFDVYVNAAGGMLTGTATGNRAGWAVIHIAPGEWYFYMGTPENRLGLKFSIGSIKIQTGAYLMAGDNIPGSPPPPQEVADILGVQMSELDYMRDLNATGGGKGFAFGANITVETGDITFLILYANFKCGVGFDIMLKDYGESHCVGKTEPIGMDGWYANGQAYVYLQGEVGVKVNLRFIKGRFPIISGAAAVLMQAKLPNPTWMRGYMAVKFSVLGGLVKGNLRMKVTIGEECQIVNGSGSPIDVQMISDVTPADKSDGVDVFTAPQAAFNMSVGKVFEVEDDNGKRSYRSRLSAFTITDNGVAVPGTLKWNDNGDIVSFYSKEILPSNRPLKAYVKITFEEVVNGNWQTYYADGKECMEEKTVSFTTGTAPDYIPVSNLAYTYPVINQQNFYRDEYPQGFVTLRRGQAYLFDPRWKYEVRVAGAGGNTLKAEMSYDSINQVIRYNQAPLALGTAYRFDIIAIPPNASATDTVAVYDQPKKEESEDGSYEVANNKAQVVTRGDITKSLLNYSFRSSVYKTFAEKMGKLKLKDGLYERVTSDVIRLLADVGDYEGFEVAEMTGNNGTGFSPLVTATATMEDAYFGSDINPLLYQHYQENGEITIVNRDVHILGVVPDKALLIMPSYLAEAATGGVTSWYKTRIPYLYDLPFIYKADYIDLQTRAVLKYMRTGDAGDANVLLNSTFPFMRYGNYKVKYQYVLPDGTKTSNAMFDYYNSLKIR</sequence>
<evidence type="ECO:0000256" key="1">
    <source>
        <dbReference type="SAM" id="SignalP"/>
    </source>
</evidence>
<keyword evidence="1" id="KW-0732">Signal</keyword>
<dbReference type="EMBL" id="CP095855">
    <property type="protein sequence ID" value="UPK71818.1"/>
    <property type="molecule type" value="Genomic_DNA"/>
</dbReference>
<protein>
    <submittedName>
        <fullName evidence="2">Uncharacterized protein</fullName>
    </submittedName>
</protein>
<feature type="chain" id="PRO_5047036527" evidence="1">
    <location>
        <begin position="23"/>
        <end position="1552"/>
    </location>
</feature>
<keyword evidence="3" id="KW-1185">Reference proteome</keyword>
<accession>A0ABY4I839</accession>
<dbReference type="RefSeq" id="WP_247813931.1">
    <property type="nucleotide sequence ID" value="NZ_CP095855.1"/>
</dbReference>
<gene>
    <name evidence="2" type="ORF">MYF79_11045</name>
</gene>
<dbReference type="Proteomes" id="UP000830198">
    <property type="component" value="Chromosome"/>
</dbReference>
<organism evidence="2 3">
    <name type="scientific">Chitinophaga filiformis</name>
    <name type="common">Myxococcus filiformis</name>
    <name type="synonym">Flexibacter filiformis</name>
    <dbReference type="NCBI Taxonomy" id="104663"/>
    <lineage>
        <taxon>Bacteria</taxon>
        <taxon>Pseudomonadati</taxon>
        <taxon>Bacteroidota</taxon>
        <taxon>Chitinophagia</taxon>
        <taxon>Chitinophagales</taxon>
        <taxon>Chitinophagaceae</taxon>
        <taxon>Chitinophaga</taxon>
    </lineage>
</organism>
<evidence type="ECO:0000313" key="2">
    <source>
        <dbReference type="EMBL" id="UPK71818.1"/>
    </source>
</evidence>
<name>A0ABY4I839_CHIFI</name>
<evidence type="ECO:0000313" key="3">
    <source>
        <dbReference type="Proteomes" id="UP000830198"/>
    </source>
</evidence>
<reference evidence="2 3" key="1">
    <citation type="submission" date="2022-04" db="EMBL/GenBank/DDBJ databases">
        <title>The arsenic-methylating capacity of Chitinophaga filiformis YT5 during chitin decomposition.</title>
        <authorList>
            <person name="Chen G."/>
            <person name="Liang Y."/>
        </authorList>
    </citation>
    <scope>NUCLEOTIDE SEQUENCE [LARGE SCALE GENOMIC DNA]</scope>
    <source>
        <strain evidence="2 3">YT5</strain>
    </source>
</reference>
<feature type="signal peptide" evidence="1">
    <location>
        <begin position="1"/>
        <end position="22"/>
    </location>
</feature>